<feature type="domain" description="RRM" evidence="7">
    <location>
        <begin position="74"/>
        <end position="152"/>
    </location>
</feature>
<evidence type="ECO:0000256" key="1">
    <source>
        <dbReference type="ARBA" id="ARBA00004123"/>
    </source>
</evidence>
<feature type="region of interest" description="Disordered" evidence="6">
    <location>
        <begin position="149"/>
        <end position="227"/>
    </location>
</feature>
<gene>
    <name evidence="8" type="ORF">BN9_101780</name>
</gene>
<dbReference type="SMART" id="SM00360">
    <property type="entry name" value="RRM"/>
    <property type="match status" value="1"/>
</dbReference>
<dbReference type="GO" id="GO:0003729">
    <property type="term" value="F:mRNA binding"/>
    <property type="evidence" value="ECO:0007669"/>
    <property type="project" value="TreeGrafter"/>
</dbReference>
<evidence type="ECO:0000256" key="4">
    <source>
        <dbReference type="PROSITE-ProRule" id="PRU00176"/>
    </source>
</evidence>
<feature type="region of interest" description="Disordered" evidence="6">
    <location>
        <begin position="1"/>
        <end position="71"/>
    </location>
</feature>
<dbReference type="AlphaFoldDB" id="A0A024GQ21"/>
<dbReference type="InterPro" id="IPR003954">
    <property type="entry name" value="RRM_euk-type"/>
</dbReference>
<dbReference type="Proteomes" id="UP000053237">
    <property type="component" value="Unassembled WGS sequence"/>
</dbReference>
<sequence>MSDRESSPHSSIKEEERQASPKYTRSPNDASQDGHEKSHQDENKSSVNGGARRSTSPSSNQMASDHGDISNPGNNLYVANLAHRVTDEELRQLFEKFGRLEKCEIIIDPISRDSRGFAFVTFEDVRDAADAVQELNGKDIQGRRMRVEHAKRKCGHPKTPGQYLGPKLASIRYGRDRPGRSRERTFDRRRSRSRSRDRYTKRYDNRMGDRHDRRYDDRGPRGRGGYSEERLISKIDCGVFRTFMDVLPSSDEVSADRAKSSESLSMSTWQLRFGRQSQVEGHKHSGADNQENEHDSDLVTQLLSRQNEDDGILDNHGRACAEALIGRKNTFLSSYRMVENDARPITDIASTTERDGIWLSKPSLLKRLEDEQLICSAHEIAQSRVRVEAEADAIRSAKDRSKCLLQRSCPRKNAEVSARKKSFRSSTETIDRCRERSVPRLRKKTKASGRKSNRLINTVIASDKTKDIPLLDVKRIQLRIQQVEADNQREESKLEEFERKLQQRHLMKQLMQSWQSYRVYRKKIEKKAQVKCDYKVVTSAFVRWKRYTMACQASRAAELHVRTIQHLTIADAFYHQKFLPKYFYGWKANTRARKHLDQVQQVSEKRRQMRTKLIERLVKGRDEHPHSTGPPSGANVSSALPHLPPPGMDELSRQQHDALLQSPPPPVASRSGSSTHSMRRTQREQSSHRVQDSVVVTMQKRAAERKSRRELLKAKYAETSKRKQEALKAKQVQLENMVESRRQEEKERTREENRLKQTKELEKQQHYSTTMAFIRCGGIKSVEKHWSTKPIDGTCYLFNSDSSKRGFFSASAVEHIESISRTKSKQLHHHITMERCVADR</sequence>
<evidence type="ECO:0000259" key="7">
    <source>
        <dbReference type="PROSITE" id="PS50102"/>
    </source>
</evidence>
<feature type="compositionally biased region" description="Polar residues" evidence="6">
    <location>
        <begin position="21"/>
        <end position="31"/>
    </location>
</feature>
<feature type="compositionally biased region" description="Basic and acidic residues" evidence="6">
    <location>
        <begin position="681"/>
        <end position="691"/>
    </location>
</feature>
<dbReference type="PANTHER" id="PTHR48039:SF1">
    <property type="entry name" value="RNA BINDING MOTIF PROTEIN 14 ISOFORM X1"/>
    <property type="match status" value="1"/>
</dbReference>
<dbReference type="InParanoid" id="A0A024GQ21"/>
<feature type="compositionally biased region" description="Basic and acidic residues" evidence="6">
    <location>
        <begin position="701"/>
        <end position="728"/>
    </location>
</feature>
<feature type="compositionally biased region" description="Polar residues" evidence="6">
    <location>
        <begin position="45"/>
        <end position="63"/>
    </location>
</feature>
<evidence type="ECO:0000256" key="2">
    <source>
        <dbReference type="ARBA" id="ARBA00022884"/>
    </source>
</evidence>
<proteinExistence type="predicted"/>
<organism evidence="8 9">
    <name type="scientific">Albugo candida</name>
    <dbReference type="NCBI Taxonomy" id="65357"/>
    <lineage>
        <taxon>Eukaryota</taxon>
        <taxon>Sar</taxon>
        <taxon>Stramenopiles</taxon>
        <taxon>Oomycota</taxon>
        <taxon>Peronosporomycetes</taxon>
        <taxon>Albuginales</taxon>
        <taxon>Albuginaceae</taxon>
        <taxon>Albugo</taxon>
    </lineage>
</organism>
<keyword evidence="2 4" id="KW-0694">RNA-binding</keyword>
<evidence type="ECO:0000313" key="8">
    <source>
        <dbReference type="EMBL" id="CCI48968.1"/>
    </source>
</evidence>
<keyword evidence="3" id="KW-0539">Nucleus</keyword>
<dbReference type="SUPFAM" id="SSF54928">
    <property type="entry name" value="RNA-binding domain, RBD"/>
    <property type="match status" value="1"/>
</dbReference>
<comment type="caution">
    <text evidence="8">The sequence shown here is derived from an EMBL/GenBank/DDBJ whole genome shotgun (WGS) entry which is preliminary data.</text>
</comment>
<feature type="compositionally biased region" description="Basic and acidic residues" evidence="6">
    <location>
        <begin position="32"/>
        <end position="44"/>
    </location>
</feature>
<feature type="region of interest" description="Disordered" evidence="6">
    <location>
        <begin position="276"/>
        <end position="295"/>
    </location>
</feature>
<dbReference type="CDD" id="cd00590">
    <property type="entry name" value="RRM_SF"/>
    <property type="match status" value="1"/>
</dbReference>
<dbReference type="SMART" id="SM00361">
    <property type="entry name" value="RRM_1"/>
    <property type="match status" value="1"/>
</dbReference>
<feature type="compositionally biased region" description="Basic and acidic residues" evidence="6">
    <location>
        <begin position="1"/>
        <end position="19"/>
    </location>
</feature>
<dbReference type="InterPro" id="IPR035979">
    <property type="entry name" value="RBD_domain_sf"/>
</dbReference>
<dbReference type="InterPro" id="IPR051945">
    <property type="entry name" value="RRM_MRD1_RNA_proc_ribogen"/>
</dbReference>
<evidence type="ECO:0000313" key="9">
    <source>
        <dbReference type="Proteomes" id="UP000053237"/>
    </source>
</evidence>
<keyword evidence="5" id="KW-0175">Coiled coil</keyword>
<dbReference type="PANTHER" id="PTHR48039">
    <property type="entry name" value="RNA-BINDING MOTIF PROTEIN 14B"/>
    <property type="match status" value="1"/>
</dbReference>
<dbReference type="InterPro" id="IPR000504">
    <property type="entry name" value="RRM_dom"/>
</dbReference>
<protein>
    <recommendedName>
        <fullName evidence="7">RRM domain-containing protein</fullName>
    </recommendedName>
</protein>
<dbReference type="PROSITE" id="PS50102">
    <property type="entry name" value="RRM"/>
    <property type="match status" value="1"/>
</dbReference>
<feature type="coiled-coil region" evidence="5">
    <location>
        <begin position="473"/>
        <end position="500"/>
    </location>
</feature>
<dbReference type="STRING" id="65357.A0A024GQ21"/>
<dbReference type="GO" id="GO:0005730">
    <property type="term" value="C:nucleolus"/>
    <property type="evidence" value="ECO:0007669"/>
    <property type="project" value="TreeGrafter"/>
</dbReference>
<comment type="subcellular location">
    <subcellularLocation>
        <location evidence="1">Nucleus</location>
    </subcellularLocation>
</comment>
<feature type="region of interest" description="Disordered" evidence="6">
    <location>
        <begin position="618"/>
        <end position="763"/>
    </location>
</feature>
<feature type="compositionally biased region" description="Basic and acidic residues" evidence="6">
    <location>
        <begin position="280"/>
        <end position="295"/>
    </location>
</feature>
<name>A0A024GQ21_9STRA</name>
<evidence type="ECO:0000256" key="3">
    <source>
        <dbReference type="ARBA" id="ARBA00023242"/>
    </source>
</evidence>
<dbReference type="OrthoDB" id="6159137at2759"/>
<keyword evidence="9" id="KW-1185">Reference proteome</keyword>
<reference evidence="8 9" key="1">
    <citation type="submission" date="2012-05" db="EMBL/GenBank/DDBJ databases">
        <title>Recombination and specialization in a pathogen metapopulation.</title>
        <authorList>
            <person name="Gardiner A."/>
            <person name="Kemen E."/>
            <person name="Schultz-Larsen T."/>
            <person name="MacLean D."/>
            <person name="Van Oosterhout C."/>
            <person name="Jones J.D.G."/>
        </authorList>
    </citation>
    <scope>NUCLEOTIDE SEQUENCE [LARGE SCALE GENOMIC DNA]</scope>
    <source>
        <strain evidence="8 9">Ac Nc2</strain>
    </source>
</reference>
<dbReference type="Gene3D" id="3.30.70.330">
    <property type="match status" value="1"/>
</dbReference>
<evidence type="ECO:0000256" key="6">
    <source>
        <dbReference type="SAM" id="MobiDB-lite"/>
    </source>
</evidence>
<feature type="compositionally biased region" description="Basic and acidic residues" evidence="6">
    <location>
        <begin position="738"/>
        <end position="763"/>
    </location>
</feature>
<dbReference type="EMBL" id="CAIX01000260">
    <property type="protein sequence ID" value="CCI48968.1"/>
    <property type="molecule type" value="Genomic_DNA"/>
</dbReference>
<dbReference type="Pfam" id="PF00076">
    <property type="entry name" value="RRM_1"/>
    <property type="match status" value="1"/>
</dbReference>
<evidence type="ECO:0000256" key="5">
    <source>
        <dbReference type="SAM" id="Coils"/>
    </source>
</evidence>
<accession>A0A024GQ21</accession>
<dbReference type="InterPro" id="IPR012677">
    <property type="entry name" value="Nucleotide-bd_a/b_plait_sf"/>
</dbReference>
<feature type="compositionally biased region" description="Basic and acidic residues" evidence="6">
    <location>
        <begin position="173"/>
        <end position="227"/>
    </location>
</feature>